<name>A0A3M9NSG5_9BACT</name>
<organism evidence="1 2">
    <name type="scientific">Hanamia caeni</name>
    <dbReference type="NCBI Taxonomy" id="2294116"/>
    <lineage>
        <taxon>Bacteria</taxon>
        <taxon>Pseudomonadati</taxon>
        <taxon>Bacteroidota</taxon>
        <taxon>Chitinophagia</taxon>
        <taxon>Chitinophagales</taxon>
        <taxon>Chitinophagaceae</taxon>
        <taxon>Hanamia</taxon>
    </lineage>
</organism>
<proteinExistence type="predicted"/>
<dbReference type="EMBL" id="RJJR01000001">
    <property type="protein sequence ID" value="RNI40187.1"/>
    <property type="molecule type" value="Genomic_DNA"/>
</dbReference>
<accession>A0A3M9NSG5</accession>
<dbReference type="Proteomes" id="UP000267223">
    <property type="component" value="Unassembled WGS sequence"/>
</dbReference>
<dbReference type="AlphaFoldDB" id="A0A3M9NSG5"/>
<sequence length="79" mass="9587">MKKKKVYSLCEAVADISYIAAKENYTTDDSREMISQFIEWAKEFERLHKHIKWGINSPLDYIDSIYYFTLFKINQWRKV</sequence>
<reference evidence="1 2" key="1">
    <citation type="submission" date="2018-11" db="EMBL/GenBank/DDBJ databases">
        <title>Draft genome sequence of Ferruginibacter sp. BO-59.</title>
        <authorList>
            <person name="Im W.T."/>
        </authorList>
    </citation>
    <scope>NUCLEOTIDE SEQUENCE [LARGE SCALE GENOMIC DNA]</scope>
    <source>
        <strain evidence="1 2">BO-59</strain>
    </source>
</reference>
<gene>
    <name evidence="1" type="ORF">EFY79_02510</name>
</gene>
<dbReference type="OrthoDB" id="1365725at2"/>
<evidence type="ECO:0000313" key="1">
    <source>
        <dbReference type="EMBL" id="RNI40187.1"/>
    </source>
</evidence>
<comment type="caution">
    <text evidence="1">The sequence shown here is derived from an EMBL/GenBank/DDBJ whole genome shotgun (WGS) entry which is preliminary data.</text>
</comment>
<keyword evidence="2" id="KW-1185">Reference proteome</keyword>
<evidence type="ECO:0000313" key="2">
    <source>
        <dbReference type="Proteomes" id="UP000267223"/>
    </source>
</evidence>
<dbReference type="RefSeq" id="WP_123119078.1">
    <property type="nucleotide sequence ID" value="NZ_RJJR01000001.1"/>
</dbReference>
<protein>
    <submittedName>
        <fullName evidence="1">Uncharacterized protein</fullName>
    </submittedName>
</protein>